<dbReference type="InterPro" id="IPR019956">
    <property type="entry name" value="Ubiquitin_dom"/>
</dbReference>
<sequence length="579" mass="66233">MAAVAAIAPVISSFVYENLIFQIQAIQNQVAKIENVLQSRMANEKKTRDQLKFLSLTFIDPYGNPIINEYMDHKLINNIIRKYKKDYVPRYLQQWTEIGTMEQNIISPIADCKLRSTVSCYVSSSRFIAYGKLTVWLGSYESSTLGKLVLNVLLMDNLEKIKMQIAIHEQFASMEFRSCTLNERLKPNEKDWAEGTVLNSEDTIMSCRLYQDNCVLMAKVSKEKVIIAHTFPLISHNFVFSLKTRVTDSGTDFQIFIKTLTGRTLGLTVNSTMNIGTLKQLIEDKEGIPVDQQHLICAGKQLEDHRTFSDYNIQKESTLHIIKRLKGGMYHFTSGRQDFRNLAYHDAEAVKDVLALKLEDMDNADHLSSAELQQSILQAHTVLLTLYRSTTNIYTPNNLPNLKTIILPIDDDDNDNDDIEDDDVLNEQSQSSSPEQLRVYRLLERNVLKDLLIKEEQMRLNAETQHLLASIEDRKDIDWMDMISDLQTKLITEAIGDNATQDEVQHGLRIIRCAHQLYADDVEFRALSLYIRHNRARIGDLRNGDPAIDVELLNMDGEFVSLLSQHHSRPLLIIAGSYT</sequence>
<dbReference type="PRINTS" id="PR00348">
    <property type="entry name" value="UBIQUITIN"/>
</dbReference>
<comment type="caution">
    <text evidence="2">The sequence shown here is derived from an EMBL/GenBank/DDBJ whole genome shotgun (WGS) entry which is preliminary data.</text>
</comment>
<dbReference type="OrthoDB" id="10010538at2759"/>
<evidence type="ECO:0000313" key="4">
    <source>
        <dbReference type="Proteomes" id="UP000663829"/>
    </source>
</evidence>
<dbReference type="EMBL" id="CAJOBC010002742">
    <property type="protein sequence ID" value="CAF3748899.1"/>
    <property type="molecule type" value="Genomic_DNA"/>
</dbReference>
<dbReference type="SUPFAM" id="SSF54236">
    <property type="entry name" value="Ubiquitin-like"/>
    <property type="match status" value="1"/>
</dbReference>
<dbReference type="Pfam" id="PF00240">
    <property type="entry name" value="ubiquitin"/>
    <property type="match status" value="1"/>
</dbReference>
<evidence type="ECO:0000259" key="1">
    <source>
        <dbReference type="PROSITE" id="PS50053"/>
    </source>
</evidence>
<gene>
    <name evidence="2" type="ORF">GPM918_LOCUS12496</name>
    <name evidence="3" type="ORF">SRO942_LOCUS12496</name>
</gene>
<organism evidence="2 4">
    <name type="scientific">Didymodactylos carnosus</name>
    <dbReference type="NCBI Taxonomy" id="1234261"/>
    <lineage>
        <taxon>Eukaryota</taxon>
        <taxon>Metazoa</taxon>
        <taxon>Spiralia</taxon>
        <taxon>Gnathifera</taxon>
        <taxon>Rotifera</taxon>
        <taxon>Eurotatoria</taxon>
        <taxon>Bdelloidea</taxon>
        <taxon>Philodinida</taxon>
        <taxon>Philodinidae</taxon>
        <taxon>Didymodactylos</taxon>
    </lineage>
</organism>
<reference evidence="2" key="1">
    <citation type="submission" date="2021-02" db="EMBL/GenBank/DDBJ databases">
        <authorList>
            <person name="Nowell W R."/>
        </authorList>
    </citation>
    <scope>NUCLEOTIDE SEQUENCE</scope>
</reference>
<feature type="domain" description="Ubiquitin-like" evidence="1">
    <location>
        <begin position="253"/>
        <end position="328"/>
    </location>
</feature>
<dbReference type="InterPro" id="IPR000626">
    <property type="entry name" value="Ubiquitin-like_dom"/>
</dbReference>
<dbReference type="PROSITE" id="PS50053">
    <property type="entry name" value="UBIQUITIN_2"/>
    <property type="match status" value="1"/>
</dbReference>
<proteinExistence type="predicted"/>
<dbReference type="EMBL" id="CAJNOQ010002742">
    <property type="protein sequence ID" value="CAF0976042.1"/>
    <property type="molecule type" value="Genomic_DNA"/>
</dbReference>
<dbReference type="AlphaFoldDB" id="A0A814EZQ7"/>
<dbReference type="Proteomes" id="UP000681722">
    <property type="component" value="Unassembled WGS sequence"/>
</dbReference>
<evidence type="ECO:0000313" key="3">
    <source>
        <dbReference type="EMBL" id="CAF3748899.1"/>
    </source>
</evidence>
<dbReference type="Proteomes" id="UP000663829">
    <property type="component" value="Unassembled WGS sequence"/>
</dbReference>
<dbReference type="Gene3D" id="3.10.20.90">
    <property type="entry name" value="Phosphatidylinositol 3-kinase Catalytic Subunit, Chain A, domain 1"/>
    <property type="match status" value="1"/>
</dbReference>
<dbReference type="InterPro" id="IPR050158">
    <property type="entry name" value="Ubiquitin_ubiquitin-like"/>
</dbReference>
<evidence type="ECO:0000313" key="2">
    <source>
        <dbReference type="EMBL" id="CAF0976042.1"/>
    </source>
</evidence>
<dbReference type="PANTHER" id="PTHR10666">
    <property type="entry name" value="UBIQUITIN"/>
    <property type="match status" value="1"/>
</dbReference>
<dbReference type="InterPro" id="IPR029071">
    <property type="entry name" value="Ubiquitin-like_domsf"/>
</dbReference>
<name>A0A814EZQ7_9BILA</name>
<dbReference type="SMART" id="SM00213">
    <property type="entry name" value="UBQ"/>
    <property type="match status" value="1"/>
</dbReference>
<dbReference type="FunFam" id="3.10.20.90:FF:000160">
    <property type="entry name" value="Polyubiquitin-C"/>
    <property type="match status" value="1"/>
</dbReference>
<accession>A0A814EZQ7</accession>
<protein>
    <recommendedName>
        <fullName evidence="1">Ubiquitin-like domain-containing protein</fullName>
    </recommendedName>
</protein>
<keyword evidence="4" id="KW-1185">Reference proteome</keyword>